<dbReference type="Proteomes" id="UP001142055">
    <property type="component" value="Chromosome 4"/>
</dbReference>
<evidence type="ECO:0000256" key="1">
    <source>
        <dbReference type="SAM" id="MobiDB-lite"/>
    </source>
</evidence>
<protein>
    <submittedName>
        <fullName evidence="2">Uncharacterized protein</fullName>
    </submittedName>
</protein>
<sequence>MSPPIKIKFNDNHDQMQQQFQRLPNPMECNIDINEMSNVGNMGRHPARRIHVRPPIPIVDTDHFGLYTDFKNLPLPMYHPYYKSAAYAFSKEHQEAKEFTDVKQMEITLQDLLHDFHSGKLQAFGEKVTFENMIKIREQQENLAKLHFELNYEQSKKQTSESDITFDQSSSNNGENEHQTSCHHHQHMHHHSMMSKPFSKSNMLKLIHNLQNLCKSIDRLQLKNSNELEFN</sequence>
<dbReference type="Pfam" id="PF13270">
    <property type="entry name" value="CCDC28"/>
    <property type="match status" value="1"/>
</dbReference>
<dbReference type="AlphaFoldDB" id="A0A9Q0RK65"/>
<evidence type="ECO:0000313" key="2">
    <source>
        <dbReference type="EMBL" id="KAJ6216011.1"/>
    </source>
</evidence>
<evidence type="ECO:0000313" key="3">
    <source>
        <dbReference type="Proteomes" id="UP001142055"/>
    </source>
</evidence>
<dbReference type="InterPro" id="IPR025271">
    <property type="entry name" value="CCDC28"/>
</dbReference>
<feature type="compositionally biased region" description="Basic residues" evidence="1">
    <location>
        <begin position="181"/>
        <end position="193"/>
    </location>
</feature>
<dbReference type="PANTHER" id="PTHR13400:SF4">
    <property type="entry name" value="COILED-COIL DOMAIN-CONTAINING PROTEIN 28A-LIKE PROTEIN"/>
    <property type="match status" value="1"/>
</dbReference>
<comment type="caution">
    <text evidence="2">The sequence shown here is derived from an EMBL/GenBank/DDBJ whole genome shotgun (WGS) entry which is preliminary data.</text>
</comment>
<reference evidence="2" key="1">
    <citation type="submission" date="2022-12" db="EMBL/GenBank/DDBJ databases">
        <title>Genome assemblies of Blomia tropicalis.</title>
        <authorList>
            <person name="Cui Y."/>
        </authorList>
    </citation>
    <scope>NUCLEOTIDE SEQUENCE</scope>
    <source>
        <tissue evidence="2">Adult mites</tissue>
    </source>
</reference>
<dbReference type="EMBL" id="JAPWDV010000004">
    <property type="protein sequence ID" value="KAJ6216011.1"/>
    <property type="molecule type" value="Genomic_DNA"/>
</dbReference>
<accession>A0A9Q0RK65</accession>
<dbReference type="PANTHER" id="PTHR13400">
    <property type="entry name" value="CHEMOKINE C-C MOTIF RECEPTOR 1"/>
    <property type="match status" value="1"/>
</dbReference>
<keyword evidence="3" id="KW-1185">Reference proteome</keyword>
<name>A0A9Q0RK65_BLOTA</name>
<organism evidence="2 3">
    <name type="scientific">Blomia tropicalis</name>
    <name type="common">Mite</name>
    <dbReference type="NCBI Taxonomy" id="40697"/>
    <lineage>
        <taxon>Eukaryota</taxon>
        <taxon>Metazoa</taxon>
        <taxon>Ecdysozoa</taxon>
        <taxon>Arthropoda</taxon>
        <taxon>Chelicerata</taxon>
        <taxon>Arachnida</taxon>
        <taxon>Acari</taxon>
        <taxon>Acariformes</taxon>
        <taxon>Sarcoptiformes</taxon>
        <taxon>Astigmata</taxon>
        <taxon>Glycyphagoidea</taxon>
        <taxon>Echimyopodidae</taxon>
        <taxon>Blomia</taxon>
    </lineage>
</organism>
<feature type="compositionally biased region" description="Polar residues" evidence="1">
    <location>
        <begin position="161"/>
        <end position="174"/>
    </location>
</feature>
<proteinExistence type="predicted"/>
<feature type="region of interest" description="Disordered" evidence="1">
    <location>
        <begin position="159"/>
        <end position="196"/>
    </location>
</feature>
<gene>
    <name evidence="2" type="ORF">RDWZM_010511</name>
</gene>